<dbReference type="AlphaFoldDB" id="A0A0W8EGU8"/>
<protein>
    <submittedName>
        <fullName evidence="1">Uncharacterized protein</fullName>
    </submittedName>
</protein>
<name>A0A0W8EGU8_9ZZZZ</name>
<accession>A0A0W8EGU8</accession>
<organism evidence="1">
    <name type="scientific">hydrocarbon metagenome</name>
    <dbReference type="NCBI Taxonomy" id="938273"/>
    <lineage>
        <taxon>unclassified sequences</taxon>
        <taxon>metagenomes</taxon>
        <taxon>ecological metagenomes</taxon>
    </lineage>
</organism>
<comment type="caution">
    <text evidence="1">The sequence shown here is derived from an EMBL/GenBank/DDBJ whole genome shotgun (WGS) entry which is preliminary data.</text>
</comment>
<gene>
    <name evidence="1" type="ORF">ASZ90_016701</name>
</gene>
<sequence length="49" mass="5414">MKSEQPGLTIVAERAARGMLREPIDNGEYPGMIAHPDEARVQVTEPPVR</sequence>
<dbReference type="EMBL" id="LNQE01001761">
    <property type="protein sequence ID" value="KUG07904.1"/>
    <property type="molecule type" value="Genomic_DNA"/>
</dbReference>
<proteinExistence type="predicted"/>
<reference evidence="1" key="1">
    <citation type="journal article" date="2015" name="Proc. Natl. Acad. Sci. U.S.A.">
        <title>Networks of energetic and metabolic interactions define dynamics in microbial communities.</title>
        <authorList>
            <person name="Embree M."/>
            <person name="Liu J.K."/>
            <person name="Al-Bassam M.M."/>
            <person name="Zengler K."/>
        </authorList>
    </citation>
    <scope>NUCLEOTIDE SEQUENCE</scope>
</reference>
<evidence type="ECO:0000313" key="1">
    <source>
        <dbReference type="EMBL" id="KUG07904.1"/>
    </source>
</evidence>